<feature type="transmembrane region" description="Helical" evidence="2">
    <location>
        <begin position="223"/>
        <end position="250"/>
    </location>
</feature>
<dbReference type="InterPro" id="IPR047724">
    <property type="entry name" value="Streptophobe"/>
</dbReference>
<feature type="transmembrane region" description="Helical" evidence="2">
    <location>
        <begin position="256"/>
        <end position="278"/>
    </location>
</feature>
<feature type="transmembrane region" description="Helical" evidence="2">
    <location>
        <begin position="78"/>
        <end position="97"/>
    </location>
</feature>
<feature type="transmembrane region" description="Helical" evidence="2">
    <location>
        <begin position="290"/>
        <end position="307"/>
    </location>
</feature>
<sequence length="474" mass="46951">MTVAAWAALTVLGAGAIAPVSRLVPMMVSMAVGGGVTVESSPSAGSAGGDALGGGLGGLLGGLGGGGGLSLRLAGEAAVTPLTLTFLGTTVLAIGFFRPLRGRQRPAPALLWARCGGALVTTAVVFPILAGLAHGTARLPESVTDRFGKGASSGASSRFGGGGGGGLTKGLSSIVFETDAAATAFLGLLWVGAVLVLGCLAARHTTLPRPLALSRLRLKWNAVTSTVTGIFAVLCCSTLVIALLAGAAALTGRDQAAKAAGLLLLLGPNLIGVLLTAGLGTSWEAGVHRLQAEGGGGMLGMLGGAVQGDAAGTDKSLDIGGWSGAGVPLWLIAMALMAILLTVAGYVVSARTPARTPREDSEALLDRHAEIALRMGIAVGVSALFLPLLTQGSVRIGISIMGNEMGGMAAGLDGSAGLSALTGFVLAALASYAGSRLHSRRARRKDLAPQRPGGTSRRPAATRPATRVPSDSAS</sequence>
<feature type="transmembrane region" description="Helical" evidence="2">
    <location>
        <begin position="414"/>
        <end position="435"/>
    </location>
</feature>
<dbReference type="EMBL" id="BAABAJ010000001">
    <property type="protein sequence ID" value="GAA3894503.1"/>
    <property type="molecule type" value="Genomic_DNA"/>
</dbReference>
<evidence type="ECO:0008006" key="5">
    <source>
        <dbReference type="Google" id="ProtNLM"/>
    </source>
</evidence>
<evidence type="ECO:0000313" key="3">
    <source>
        <dbReference type="EMBL" id="GAA3894503.1"/>
    </source>
</evidence>
<comment type="caution">
    <text evidence="3">The sequence shown here is derived from an EMBL/GenBank/DDBJ whole genome shotgun (WGS) entry which is preliminary data.</text>
</comment>
<dbReference type="Proteomes" id="UP001501000">
    <property type="component" value="Unassembled WGS sequence"/>
</dbReference>
<proteinExistence type="predicted"/>
<reference evidence="4" key="1">
    <citation type="journal article" date="2019" name="Int. J. Syst. Evol. Microbiol.">
        <title>The Global Catalogue of Microorganisms (GCM) 10K type strain sequencing project: providing services to taxonomists for standard genome sequencing and annotation.</title>
        <authorList>
            <consortium name="The Broad Institute Genomics Platform"/>
            <consortium name="The Broad Institute Genome Sequencing Center for Infectious Disease"/>
            <person name="Wu L."/>
            <person name="Ma J."/>
        </authorList>
    </citation>
    <scope>NUCLEOTIDE SEQUENCE [LARGE SCALE GENOMIC DNA]</scope>
    <source>
        <strain evidence="4">JCM 16956</strain>
    </source>
</reference>
<keyword evidence="2" id="KW-0812">Transmembrane</keyword>
<feature type="transmembrane region" description="Helical" evidence="2">
    <location>
        <begin position="109"/>
        <end position="133"/>
    </location>
</feature>
<keyword evidence="2" id="KW-1133">Transmembrane helix</keyword>
<feature type="region of interest" description="Disordered" evidence="1">
    <location>
        <begin position="440"/>
        <end position="474"/>
    </location>
</feature>
<dbReference type="NCBIfam" id="NF038391">
    <property type="entry name" value="streptophobe"/>
    <property type="match status" value="1"/>
</dbReference>
<organism evidence="3 4">
    <name type="scientific">Streptomyces gulbargensis</name>
    <dbReference type="NCBI Taxonomy" id="364901"/>
    <lineage>
        <taxon>Bacteria</taxon>
        <taxon>Bacillati</taxon>
        <taxon>Actinomycetota</taxon>
        <taxon>Actinomycetes</taxon>
        <taxon>Kitasatosporales</taxon>
        <taxon>Streptomycetaceae</taxon>
        <taxon>Streptomyces</taxon>
    </lineage>
</organism>
<evidence type="ECO:0000256" key="2">
    <source>
        <dbReference type="SAM" id="Phobius"/>
    </source>
</evidence>
<feature type="transmembrane region" description="Helical" evidence="2">
    <location>
        <begin position="180"/>
        <end position="202"/>
    </location>
</feature>
<feature type="transmembrane region" description="Helical" evidence="2">
    <location>
        <begin position="327"/>
        <end position="350"/>
    </location>
</feature>
<gene>
    <name evidence="3" type="ORF">GCM10022244_00390</name>
</gene>
<name>A0ABP7L7N4_9ACTN</name>
<feature type="transmembrane region" description="Helical" evidence="2">
    <location>
        <begin position="371"/>
        <end position="394"/>
    </location>
</feature>
<feature type="compositionally biased region" description="Low complexity" evidence="1">
    <location>
        <begin position="455"/>
        <end position="474"/>
    </location>
</feature>
<keyword evidence="4" id="KW-1185">Reference proteome</keyword>
<evidence type="ECO:0000313" key="4">
    <source>
        <dbReference type="Proteomes" id="UP001501000"/>
    </source>
</evidence>
<keyword evidence="2" id="KW-0472">Membrane</keyword>
<evidence type="ECO:0000256" key="1">
    <source>
        <dbReference type="SAM" id="MobiDB-lite"/>
    </source>
</evidence>
<accession>A0ABP7L7N4</accession>
<protein>
    <recommendedName>
        <fullName evidence="5">Integral membrane protein</fullName>
    </recommendedName>
</protein>